<gene>
    <name evidence="1" type="ORF">AWW70_27380</name>
</gene>
<proteinExistence type="predicted"/>
<evidence type="ECO:0000313" key="2">
    <source>
        <dbReference type="Proteomes" id="UP000065797"/>
    </source>
</evidence>
<evidence type="ECO:0000313" key="1">
    <source>
        <dbReference type="EMBL" id="KWU53855.1"/>
    </source>
</evidence>
<name>A0A109FSR0_BACMY</name>
<organism evidence="1 2">
    <name type="scientific">Bacillus mycoides</name>
    <dbReference type="NCBI Taxonomy" id="1405"/>
    <lineage>
        <taxon>Bacteria</taxon>
        <taxon>Bacillati</taxon>
        <taxon>Bacillota</taxon>
        <taxon>Bacilli</taxon>
        <taxon>Bacillales</taxon>
        <taxon>Bacillaceae</taxon>
        <taxon>Bacillus</taxon>
        <taxon>Bacillus cereus group</taxon>
    </lineage>
</organism>
<comment type="caution">
    <text evidence="1">The sequence shown here is derived from an EMBL/GenBank/DDBJ whole genome shotgun (WGS) entry which is preliminary data.</text>
</comment>
<accession>A0A109FSR0</accession>
<dbReference type="Proteomes" id="UP000065797">
    <property type="component" value="Unassembled WGS sequence"/>
</dbReference>
<dbReference type="RefSeq" id="WP_060752066.1">
    <property type="nucleotide sequence ID" value="NZ_LRPH01000106.1"/>
</dbReference>
<dbReference type="AlphaFoldDB" id="A0A109FSR0"/>
<dbReference type="EMBL" id="LRPH01000106">
    <property type="protein sequence ID" value="KWU53855.1"/>
    <property type="molecule type" value="Genomic_DNA"/>
</dbReference>
<protein>
    <submittedName>
        <fullName evidence="1">Replication protein</fullName>
    </submittedName>
</protein>
<reference evidence="1 2" key="1">
    <citation type="submission" date="2016-01" db="EMBL/GenBank/DDBJ databases">
        <authorList>
            <person name="McClelland M."/>
            <person name="Jain A."/>
            <person name="Saraogi P."/>
            <person name="Mendelson R."/>
            <person name="Westerman R."/>
            <person name="SanMiguel P."/>
            <person name="Csonka L."/>
        </authorList>
    </citation>
    <scope>NUCLEOTIDE SEQUENCE [LARGE SCALE GENOMIC DNA]</scope>
    <source>
        <strain evidence="1 2">PE8-15</strain>
    </source>
</reference>
<sequence>MTKVVDFGQAEKKAKIRDSKIDSIYDQLQAGGYSEEEKLMLLQLLSKATGGEEYFIGKKKKPTDRVKFVQMITDNYNYLAKINYLTNAEKAFLMDLVPYVEFKTNILVERANEENEFDSDNATPSYLAKELKRDRSRVSMMMNSLMEKGVLAVAESGMTTEDGRICTSRTWFINPNIMCCSPKDGVDKATQRIFKKSLKNFVAEDGKKHKLPVYLF</sequence>